<keyword evidence="1" id="KW-0812">Transmembrane</keyword>
<reference evidence="2" key="1">
    <citation type="submission" date="2020-10" db="EMBL/GenBank/DDBJ databases">
        <authorList>
            <person name="Kikuchi T."/>
        </authorList>
    </citation>
    <scope>NUCLEOTIDE SEQUENCE</scope>
    <source>
        <strain evidence="2">NKZ352</strain>
    </source>
</reference>
<organism evidence="2 3">
    <name type="scientific">Caenorhabditis auriculariae</name>
    <dbReference type="NCBI Taxonomy" id="2777116"/>
    <lineage>
        <taxon>Eukaryota</taxon>
        <taxon>Metazoa</taxon>
        <taxon>Ecdysozoa</taxon>
        <taxon>Nematoda</taxon>
        <taxon>Chromadorea</taxon>
        <taxon>Rhabditida</taxon>
        <taxon>Rhabditina</taxon>
        <taxon>Rhabditomorpha</taxon>
        <taxon>Rhabditoidea</taxon>
        <taxon>Rhabditidae</taxon>
        <taxon>Peloderinae</taxon>
        <taxon>Caenorhabditis</taxon>
    </lineage>
</organism>
<keyword evidence="1" id="KW-0472">Membrane</keyword>
<name>A0A8S1HM90_9PELO</name>
<dbReference type="OrthoDB" id="5856566at2759"/>
<feature type="transmembrane region" description="Helical" evidence="1">
    <location>
        <begin position="105"/>
        <end position="133"/>
    </location>
</feature>
<dbReference type="Proteomes" id="UP000835052">
    <property type="component" value="Unassembled WGS sequence"/>
</dbReference>
<evidence type="ECO:0000256" key="1">
    <source>
        <dbReference type="SAM" id="Phobius"/>
    </source>
</evidence>
<keyword evidence="1" id="KW-1133">Transmembrane helix</keyword>
<protein>
    <submittedName>
        <fullName evidence="2">Uncharacterized protein</fullName>
    </submittedName>
</protein>
<evidence type="ECO:0000313" key="3">
    <source>
        <dbReference type="Proteomes" id="UP000835052"/>
    </source>
</evidence>
<gene>
    <name evidence="2" type="ORF">CAUJ_LOCUS12276</name>
</gene>
<comment type="caution">
    <text evidence="2">The sequence shown here is derived from an EMBL/GenBank/DDBJ whole genome shotgun (WGS) entry which is preliminary data.</text>
</comment>
<proteinExistence type="predicted"/>
<evidence type="ECO:0000313" key="2">
    <source>
        <dbReference type="EMBL" id="CAD6196361.1"/>
    </source>
</evidence>
<sequence length="292" mass="31634">MTIGSAYVTYPSLVGILKPLLPPTKKPLCNPCKTERPRRCRPVASVLLRELNHRMNHSGPVDSHVGFVVGWPTGHSSLDWEASSLFACTAAATLAMSYNHNQYNYQIAVIFAILIGGCLLLAGVVGGIYFMCVNTMRDDDKKRLQSGRNSASNWPTQAPSYTASYRGRGPSPTPYNPVPAAAIVGPQSYQFDEVRSPMTPVVAPQNISSYTPIPSAAGGYIPQYSQVPLVAPNGQEYITSSVIQQPQTDVIYTQVGSVMKICIEDPAGFVQQRPVEYVVQQTPAAGFHQSSV</sequence>
<accession>A0A8S1HM90</accession>
<dbReference type="EMBL" id="CAJGYM010000071">
    <property type="protein sequence ID" value="CAD6196361.1"/>
    <property type="molecule type" value="Genomic_DNA"/>
</dbReference>
<keyword evidence="3" id="KW-1185">Reference proteome</keyword>
<dbReference type="AlphaFoldDB" id="A0A8S1HM90"/>